<sequence length="369" mass="41271">MLVLIRPKATENFIGLVNELIPYSPDLVIDEASKVVPMPTFFKETTSALSIILAVELDDIGSNGDLLPILYAMKRHWSAILEHSVAMLMVKSPNEWHTKTFSSWLIFNLNQWGCRFIGHPLVEMIPNLENLSQWEKTTNIAKIQLLHDFSQNAVERLMSFSHCSSPRPKLAVLHASSRNTSNTFMLWHLVKEHLNQVDIDEFHVANGTIIDCIGCPYQTCVYFGRQKSCFYGGDMIRELIPAIEQADALLWLCPNYNDAVSANLMAVINRLTALYRTHSFNGKQLFSIIVSGNSGADAVARQLIDALCINKGFQLPPKFCLTALAYDPGSILEANDIKKRAASYAAQITESLFISQSVEPSCQKGEPHL</sequence>
<name>A0AA46AH80_9CLOT</name>
<dbReference type="SUPFAM" id="SSF52218">
    <property type="entry name" value="Flavoproteins"/>
    <property type="match status" value="1"/>
</dbReference>
<dbReference type="PANTHER" id="PTHR43278">
    <property type="entry name" value="NAD(P)H-DEPENDENT FMN-CONTAINING OXIDOREDUCTASE YWQN-RELATED"/>
    <property type="match status" value="1"/>
</dbReference>
<organism evidence="4 5">
    <name type="scientific">Anoxynatronum buryatiense</name>
    <dbReference type="NCBI Taxonomy" id="489973"/>
    <lineage>
        <taxon>Bacteria</taxon>
        <taxon>Bacillati</taxon>
        <taxon>Bacillota</taxon>
        <taxon>Clostridia</taxon>
        <taxon>Eubacteriales</taxon>
        <taxon>Clostridiaceae</taxon>
        <taxon>Anoxynatronum</taxon>
    </lineage>
</organism>
<proteinExistence type="predicted"/>
<dbReference type="Gene3D" id="3.40.50.360">
    <property type="match status" value="1"/>
</dbReference>
<keyword evidence="1" id="KW-0285">Flavoprotein</keyword>
<dbReference type="PANTHER" id="PTHR43278:SF4">
    <property type="entry name" value="NAD(P)H-DEPENDENT FMN-CONTAINING OXIDOREDUCTASE YWQN-RELATED"/>
    <property type="match status" value="1"/>
</dbReference>
<accession>A0AA46AH80</accession>
<evidence type="ECO:0000256" key="1">
    <source>
        <dbReference type="ARBA" id="ARBA00022630"/>
    </source>
</evidence>
<evidence type="ECO:0000313" key="4">
    <source>
        <dbReference type="EMBL" id="SMP37789.1"/>
    </source>
</evidence>
<dbReference type="Proteomes" id="UP001158066">
    <property type="component" value="Unassembled WGS sequence"/>
</dbReference>
<reference evidence="4" key="1">
    <citation type="submission" date="2017-05" db="EMBL/GenBank/DDBJ databases">
        <authorList>
            <person name="Varghese N."/>
            <person name="Submissions S."/>
        </authorList>
    </citation>
    <scope>NUCLEOTIDE SEQUENCE</scope>
    <source>
        <strain evidence="4">Su22</strain>
    </source>
</reference>
<dbReference type="AlphaFoldDB" id="A0AA46AH80"/>
<dbReference type="InterPro" id="IPR005025">
    <property type="entry name" value="FMN_Rdtase-like_dom"/>
</dbReference>
<dbReference type="GO" id="GO:0016491">
    <property type="term" value="F:oxidoreductase activity"/>
    <property type="evidence" value="ECO:0007669"/>
    <property type="project" value="InterPro"/>
</dbReference>
<protein>
    <submittedName>
        <fullName evidence="4">NADPH-dependent FMN reductase</fullName>
    </submittedName>
</protein>
<feature type="domain" description="NADPH-dependent FMN reductase-like" evidence="3">
    <location>
        <begin position="168"/>
        <end position="317"/>
    </location>
</feature>
<dbReference type="InterPro" id="IPR051796">
    <property type="entry name" value="ISF_SsuE-like"/>
</dbReference>
<dbReference type="RefSeq" id="WP_283407387.1">
    <property type="nucleotide sequence ID" value="NZ_FXUF01000001.1"/>
</dbReference>
<dbReference type="Pfam" id="PF03358">
    <property type="entry name" value="FMN_red"/>
    <property type="match status" value="1"/>
</dbReference>
<dbReference type="EMBL" id="FXUF01000001">
    <property type="protein sequence ID" value="SMP37789.1"/>
    <property type="molecule type" value="Genomic_DNA"/>
</dbReference>
<evidence type="ECO:0000259" key="3">
    <source>
        <dbReference type="Pfam" id="PF03358"/>
    </source>
</evidence>
<evidence type="ECO:0000256" key="2">
    <source>
        <dbReference type="ARBA" id="ARBA00022643"/>
    </source>
</evidence>
<dbReference type="InterPro" id="IPR029039">
    <property type="entry name" value="Flavoprotein-like_sf"/>
</dbReference>
<comment type="caution">
    <text evidence="4">The sequence shown here is derived from an EMBL/GenBank/DDBJ whole genome shotgun (WGS) entry which is preliminary data.</text>
</comment>
<evidence type="ECO:0000313" key="5">
    <source>
        <dbReference type="Proteomes" id="UP001158066"/>
    </source>
</evidence>
<keyword evidence="5" id="KW-1185">Reference proteome</keyword>
<gene>
    <name evidence="4" type="ORF">SAMN06296020_10118</name>
</gene>
<keyword evidence="2" id="KW-0288">FMN</keyword>